<organism evidence="12 13">
    <name type="scientific">Plantactinospora alkalitolerans</name>
    <dbReference type="NCBI Taxonomy" id="2789879"/>
    <lineage>
        <taxon>Bacteria</taxon>
        <taxon>Bacillati</taxon>
        <taxon>Actinomycetota</taxon>
        <taxon>Actinomycetes</taxon>
        <taxon>Micromonosporales</taxon>
        <taxon>Micromonosporaceae</taxon>
        <taxon>Plantactinospora</taxon>
    </lineage>
</organism>
<dbReference type="InterPro" id="IPR020846">
    <property type="entry name" value="MFS_dom"/>
</dbReference>
<evidence type="ECO:0000256" key="2">
    <source>
        <dbReference type="ARBA" id="ARBA00022448"/>
    </source>
</evidence>
<feature type="compositionally biased region" description="Low complexity" evidence="9">
    <location>
        <begin position="207"/>
        <end position="220"/>
    </location>
</feature>
<feature type="domain" description="Major facilitator superfamily (MFS) profile" evidence="11">
    <location>
        <begin position="242"/>
        <end position="430"/>
    </location>
</feature>
<evidence type="ECO:0000256" key="5">
    <source>
        <dbReference type="ARBA" id="ARBA00022989"/>
    </source>
</evidence>
<dbReference type="EMBL" id="JADPUN010000060">
    <property type="protein sequence ID" value="MBF9128191.1"/>
    <property type="molecule type" value="Genomic_DNA"/>
</dbReference>
<feature type="transmembrane region" description="Helical" evidence="10">
    <location>
        <begin position="241"/>
        <end position="260"/>
    </location>
</feature>
<evidence type="ECO:0000256" key="9">
    <source>
        <dbReference type="SAM" id="MobiDB-lite"/>
    </source>
</evidence>
<keyword evidence="13" id="KW-1185">Reference proteome</keyword>
<feature type="transmembrane region" description="Helical" evidence="10">
    <location>
        <begin position="280"/>
        <end position="300"/>
    </location>
</feature>
<name>A0ABS0GQ20_9ACTN</name>
<sequence>MSRDRRPLVGLLTAGTISRTGSVMSLVALPWFTLVLTGSAARTGMVAFAEMLPFVLACALGGPLIDRLGARRVSIVADLGSAVAVAAIPLLHRAGGLGFGTLVGLVAVTGMLRGFSDSAKRVMFPKTVEAAGTPMTRATSLNDGLSRLATLLGAPLAGLLVAVFDAPTVLLIDAATFAVGAVLLALTLSARRFGGPEPTAHAADGEPGSSAADGEPASAAADREPYLTALRAGLRFLRGEPLVHGMMLLLFVTNLADAAYNSVLLPVWAREVAGSSAALGFLTGSFALGAVLGNAVFTVVAPRVPRFAVFAVGFLIAGAPRFVGLALLDPLWAIYLVSFTAGVSIAAINPILGAVSFERIPEHLRARVLGLTQAAAWAGIPLGGLLGGAAVNGMGLPAALLLFGSAYLVVTLLPFVLPVWRELDRQPSPA</sequence>
<keyword evidence="5 10" id="KW-1133">Transmembrane helix</keyword>
<feature type="transmembrane region" description="Helical" evidence="10">
    <location>
        <begin position="73"/>
        <end position="91"/>
    </location>
</feature>
<reference evidence="12 13" key="1">
    <citation type="submission" date="2020-11" db="EMBL/GenBank/DDBJ databases">
        <title>A novel isolate from a Black sea contaminated sediment with potential to produce alkanes: Plantactinospora alkalitolerans sp. nov.</title>
        <authorList>
            <person name="Carro L."/>
            <person name="Veyisoglu A."/>
            <person name="Guven K."/>
            <person name="Schumann P."/>
            <person name="Klenk H.-P."/>
            <person name="Sahin N."/>
        </authorList>
    </citation>
    <scope>NUCLEOTIDE SEQUENCE [LARGE SCALE GENOMIC DNA]</scope>
    <source>
        <strain evidence="12 13">S1510</strain>
    </source>
</reference>
<dbReference type="PROSITE" id="PS50850">
    <property type="entry name" value="MFS"/>
    <property type="match status" value="1"/>
</dbReference>
<evidence type="ECO:0000256" key="6">
    <source>
        <dbReference type="ARBA" id="ARBA00023136"/>
    </source>
</evidence>
<evidence type="ECO:0000313" key="12">
    <source>
        <dbReference type="EMBL" id="MBF9128191.1"/>
    </source>
</evidence>
<dbReference type="InterPro" id="IPR011701">
    <property type="entry name" value="MFS"/>
</dbReference>
<accession>A0ABS0GQ20</accession>
<feature type="region of interest" description="Disordered" evidence="9">
    <location>
        <begin position="197"/>
        <end position="220"/>
    </location>
</feature>
<feature type="transmembrane region" description="Helical" evidence="10">
    <location>
        <begin position="307"/>
        <end position="328"/>
    </location>
</feature>
<evidence type="ECO:0000256" key="8">
    <source>
        <dbReference type="ARBA" id="ARBA00040914"/>
    </source>
</evidence>
<evidence type="ECO:0000256" key="7">
    <source>
        <dbReference type="ARBA" id="ARBA00038075"/>
    </source>
</evidence>
<evidence type="ECO:0000256" key="1">
    <source>
        <dbReference type="ARBA" id="ARBA00004429"/>
    </source>
</evidence>
<keyword evidence="3" id="KW-1003">Cell membrane</keyword>
<evidence type="ECO:0000259" key="11">
    <source>
        <dbReference type="PROSITE" id="PS50850"/>
    </source>
</evidence>
<comment type="similarity">
    <text evidence="7">Belongs to the major facilitator superfamily. Drug:H(+) antiporter-3 (DHA3) (TC 2.A.1.21) family.</text>
</comment>
<dbReference type="SUPFAM" id="SSF103473">
    <property type="entry name" value="MFS general substrate transporter"/>
    <property type="match status" value="1"/>
</dbReference>
<feature type="transmembrane region" description="Helical" evidence="10">
    <location>
        <begin position="369"/>
        <end position="390"/>
    </location>
</feature>
<evidence type="ECO:0000313" key="13">
    <source>
        <dbReference type="Proteomes" id="UP000638560"/>
    </source>
</evidence>
<dbReference type="PANTHER" id="PTHR23513:SF9">
    <property type="entry name" value="ENTEROBACTIN EXPORTER ENTS"/>
    <property type="match status" value="1"/>
</dbReference>
<feature type="transmembrane region" description="Helical" evidence="10">
    <location>
        <begin position="97"/>
        <end position="116"/>
    </location>
</feature>
<feature type="transmembrane region" description="Helical" evidence="10">
    <location>
        <begin position="170"/>
        <end position="188"/>
    </location>
</feature>
<evidence type="ECO:0000256" key="3">
    <source>
        <dbReference type="ARBA" id="ARBA00022475"/>
    </source>
</evidence>
<keyword evidence="6 10" id="KW-0472">Membrane</keyword>
<dbReference type="PANTHER" id="PTHR23513">
    <property type="entry name" value="INTEGRAL MEMBRANE EFFLUX PROTEIN-RELATED"/>
    <property type="match status" value="1"/>
</dbReference>
<dbReference type="CDD" id="cd06173">
    <property type="entry name" value="MFS_MefA_like"/>
    <property type="match status" value="1"/>
</dbReference>
<protein>
    <recommendedName>
        <fullName evidence="8">Multidrug efflux pump Tap</fullName>
    </recommendedName>
</protein>
<feature type="transmembrane region" description="Helical" evidence="10">
    <location>
        <begin position="41"/>
        <end position="61"/>
    </location>
</feature>
<gene>
    <name evidence="12" type="ORF">I0C86_04165</name>
</gene>
<dbReference type="Proteomes" id="UP000638560">
    <property type="component" value="Unassembled WGS sequence"/>
</dbReference>
<feature type="transmembrane region" description="Helical" evidence="10">
    <location>
        <begin position="396"/>
        <end position="420"/>
    </location>
</feature>
<dbReference type="Gene3D" id="1.20.1250.20">
    <property type="entry name" value="MFS general substrate transporter like domains"/>
    <property type="match status" value="1"/>
</dbReference>
<feature type="transmembrane region" description="Helical" evidence="10">
    <location>
        <begin position="334"/>
        <end position="357"/>
    </location>
</feature>
<comment type="subcellular location">
    <subcellularLocation>
        <location evidence="1">Cell inner membrane</location>
        <topology evidence="1">Multi-pass membrane protein</topology>
    </subcellularLocation>
</comment>
<dbReference type="RefSeq" id="WP_196199850.1">
    <property type="nucleotide sequence ID" value="NZ_JADPUN010000060.1"/>
</dbReference>
<comment type="caution">
    <text evidence="12">The sequence shown here is derived from an EMBL/GenBank/DDBJ whole genome shotgun (WGS) entry which is preliminary data.</text>
</comment>
<proteinExistence type="inferred from homology"/>
<evidence type="ECO:0000256" key="4">
    <source>
        <dbReference type="ARBA" id="ARBA00022692"/>
    </source>
</evidence>
<dbReference type="Pfam" id="PF07690">
    <property type="entry name" value="MFS_1"/>
    <property type="match status" value="1"/>
</dbReference>
<dbReference type="InterPro" id="IPR036259">
    <property type="entry name" value="MFS_trans_sf"/>
</dbReference>
<keyword evidence="2" id="KW-0813">Transport</keyword>
<evidence type="ECO:0000256" key="10">
    <source>
        <dbReference type="SAM" id="Phobius"/>
    </source>
</evidence>
<feature type="transmembrane region" description="Helical" evidence="10">
    <location>
        <begin position="145"/>
        <end position="164"/>
    </location>
</feature>
<feature type="non-terminal residue" evidence="12">
    <location>
        <position position="430"/>
    </location>
</feature>
<keyword evidence="4 10" id="KW-0812">Transmembrane</keyword>